<dbReference type="InterPro" id="IPR006751">
    <property type="entry name" value="TAFII55_prot_cons_reg"/>
</dbReference>
<dbReference type="Pfam" id="PF04658">
    <property type="entry name" value="TAFII55_N"/>
    <property type="match status" value="1"/>
</dbReference>
<proteinExistence type="inferred from homology"/>
<reference evidence="8 9" key="1">
    <citation type="journal article" date="2008" name="Nature">
        <title>The Phaeodactylum genome reveals the evolutionary history of diatom genomes.</title>
        <authorList>
            <person name="Bowler C."/>
            <person name="Allen A.E."/>
            <person name="Badger J.H."/>
            <person name="Grimwood J."/>
            <person name="Jabbari K."/>
            <person name="Kuo A."/>
            <person name="Maheswari U."/>
            <person name="Martens C."/>
            <person name="Maumus F."/>
            <person name="Otillar R.P."/>
            <person name="Rayko E."/>
            <person name="Salamov A."/>
            <person name="Vandepoele K."/>
            <person name="Beszteri B."/>
            <person name="Gruber A."/>
            <person name="Heijde M."/>
            <person name="Katinka M."/>
            <person name="Mock T."/>
            <person name="Valentin K."/>
            <person name="Verret F."/>
            <person name="Berges J.A."/>
            <person name="Brownlee C."/>
            <person name="Cadoret J.P."/>
            <person name="Chiovitti A."/>
            <person name="Choi C.J."/>
            <person name="Coesel S."/>
            <person name="De Martino A."/>
            <person name="Detter J.C."/>
            <person name="Durkin C."/>
            <person name="Falciatore A."/>
            <person name="Fournet J."/>
            <person name="Haruta M."/>
            <person name="Huysman M.J."/>
            <person name="Jenkins B.D."/>
            <person name="Jiroutova K."/>
            <person name="Jorgensen R.E."/>
            <person name="Joubert Y."/>
            <person name="Kaplan A."/>
            <person name="Kroger N."/>
            <person name="Kroth P.G."/>
            <person name="La Roche J."/>
            <person name="Lindquist E."/>
            <person name="Lommer M."/>
            <person name="Martin-Jezequel V."/>
            <person name="Lopez P.J."/>
            <person name="Lucas S."/>
            <person name="Mangogna M."/>
            <person name="McGinnis K."/>
            <person name="Medlin L.K."/>
            <person name="Montsant A."/>
            <person name="Oudot-Le Secq M.P."/>
            <person name="Napoli C."/>
            <person name="Obornik M."/>
            <person name="Parker M.S."/>
            <person name="Petit J.L."/>
            <person name="Porcel B.M."/>
            <person name="Poulsen N."/>
            <person name="Robison M."/>
            <person name="Rychlewski L."/>
            <person name="Rynearson T.A."/>
            <person name="Schmutz J."/>
            <person name="Shapiro H."/>
            <person name="Siaut M."/>
            <person name="Stanley M."/>
            <person name="Sussman M.R."/>
            <person name="Taylor A.R."/>
            <person name="Vardi A."/>
            <person name="von Dassow P."/>
            <person name="Vyverman W."/>
            <person name="Willis A."/>
            <person name="Wyrwicz L.S."/>
            <person name="Rokhsar D.S."/>
            <person name="Weissenbach J."/>
            <person name="Armbrust E.V."/>
            <person name="Green B.R."/>
            <person name="Van de Peer Y."/>
            <person name="Grigoriev I.V."/>
        </authorList>
    </citation>
    <scope>NUCLEOTIDE SEQUENCE [LARGE SCALE GENOMIC DNA]</scope>
    <source>
        <strain evidence="8 9">CCAP 1055/1</strain>
    </source>
</reference>
<protein>
    <recommendedName>
        <fullName evidence="7">TAFII55 protein conserved region domain-containing protein</fullName>
    </recommendedName>
</protein>
<comment type="subcellular location">
    <subcellularLocation>
        <location evidence="1">Nucleus</location>
    </subcellularLocation>
</comment>
<evidence type="ECO:0000256" key="5">
    <source>
        <dbReference type="ARBA" id="ARBA00023242"/>
    </source>
</evidence>
<dbReference type="PaxDb" id="2850-Phatr45779"/>
<dbReference type="OrthoDB" id="153872at2759"/>
<dbReference type="HOGENOM" id="CLU_732588_0_0_1"/>
<dbReference type="CDD" id="cd08047">
    <property type="entry name" value="TAF7"/>
    <property type="match status" value="1"/>
</dbReference>
<evidence type="ECO:0000256" key="1">
    <source>
        <dbReference type="ARBA" id="ARBA00004123"/>
    </source>
</evidence>
<evidence type="ECO:0000313" key="9">
    <source>
        <dbReference type="Proteomes" id="UP000000759"/>
    </source>
</evidence>
<dbReference type="PANTHER" id="PTHR12228:SF0">
    <property type="entry name" value="TATA-BOX BINDING PROTEIN ASSOCIATED FACTOR 7"/>
    <property type="match status" value="1"/>
</dbReference>
<accession>B7FYM7</accession>
<sequence>MNDRGTIRDRTLVLRILVPGLETRLRDKKRESEDAAAMDGKESKDCYLDLEGVTCEPTAARNRTLWNFHCDGATYPAKLVNLPCPVELHKTHDHAAYFKCSDIAQMLIVYEDDMALEEAEEKAIEGFPSYHHSGLTPPMKRVVERRFAAREQKAVAPPRAAVVDVEDELLQLMDKISKDEKTKRNKLPSLTSASKILEEVVEEVVDYETWMDDYGRDPDGVEFDASDHLCSQHPEVWLSPDLIRAIKDEDEAAKRKRKESSVKKEAKRKERKSQEEAAKHTKKGIASKKNTEAVDDVTQAAASMLAQDFDLMGAVVDDDDFFGDLGDLGDLGINTDDMNLDGL</sequence>
<dbReference type="AlphaFoldDB" id="B7FYM7"/>
<dbReference type="RefSeq" id="XP_002180202.1">
    <property type="nucleotide sequence ID" value="XM_002180166.1"/>
</dbReference>
<dbReference type="eggNOG" id="KOG4011">
    <property type="taxonomic scope" value="Eukaryota"/>
</dbReference>
<evidence type="ECO:0000259" key="7">
    <source>
        <dbReference type="SMART" id="SM01370"/>
    </source>
</evidence>
<dbReference type="SMART" id="SM01370">
    <property type="entry name" value="TAFII55_N"/>
    <property type="match status" value="1"/>
</dbReference>
<feature type="domain" description="TAFII55 protein conserved region" evidence="7">
    <location>
        <begin position="8"/>
        <end position="184"/>
    </location>
</feature>
<keyword evidence="3" id="KW-0805">Transcription regulation</keyword>
<evidence type="ECO:0000313" key="8">
    <source>
        <dbReference type="EMBL" id="EEC48393.1"/>
    </source>
</evidence>
<feature type="compositionally biased region" description="Basic and acidic residues" evidence="6">
    <location>
        <begin position="259"/>
        <end position="279"/>
    </location>
</feature>
<evidence type="ECO:0000256" key="3">
    <source>
        <dbReference type="ARBA" id="ARBA00023015"/>
    </source>
</evidence>
<name>B7FYM7_PHATC</name>
<dbReference type="InterPro" id="IPR037817">
    <property type="entry name" value="TAF7"/>
</dbReference>
<dbReference type="InParanoid" id="B7FYM7"/>
<gene>
    <name evidence="8" type="ORF">PHATRDRAFT_45779</name>
</gene>
<evidence type="ECO:0000256" key="4">
    <source>
        <dbReference type="ARBA" id="ARBA00023163"/>
    </source>
</evidence>
<dbReference type="GeneID" id="7200917"/>
<dbReference type="PANTHER" id="PTHR12228">
    <property type="entry name" value="TRANSCRIPTION INITIATION FACTOR TFIID 55 KD SUBUNIT-RELATED"/>
    <property type="match status" value="1"/>
</dbReference>
<reference evidence="9" key="2">
    <citation type="submission" date="2008-08" db="EMBL/GenBank/DDBJ databases">
        <authorList>
            <consortium name="Diatom Consortium"/>
            <person name="Grigoriev I."/>
            <person name="Grimwood J."/>
            <person name="Kuo A."/>
            <person name="Otillar R.P."/>
            <person name="Salamov A."/>
            <person name="Detter J.C."/>
            <person name="Lindquist E."/>
            <person name="Shapiro H."/>
            <person name="Lucas S."/>
            <person name="Glavina del Rio T."/>
            <person name="Pitluck S."/>
            <person name="Rokhsar D."/>
            <person name="Bowler C."/>
        </authorList>
    </citation>
    <scope>GENOME REANNOTATION</scope>
    <source>
        <strain evidence="9">CCAP 1055/1</strain>
    </source>
</reference>
<organism evidence="8 9">
    <name type="scientific">Phaeodactylum tricornutum (strain CCAP 1055/1)</name>
    <dbReference type="NCBI Taxonomy" id="556484"/>
    <lineage>
        <taxon>Eukaryota</taxon>
        <taxon>Sar</taxon>
        <taxon>Stramenopiles</taxon>
        <taxon>Ochrophyta</taxon>
        <taxon>Bacillariophyta</taxon>
        <taxon>Bacillariophyceae</taxon>
        <taxon>Bacillariophycidae</taxon>
        <taxon>Naviculales</taxon>
        <taxon>Phaeodactylaceae</taxon>
        <taxon>Phaeodactylum</taxon>
    </lineage>
</organism>
<dbReference type="KEGG" id="pti:PHATRDRAFT_45779"/>
<keyword evidence="9" id="KW-1185">Reference proteome</keyword>
<dbReference type="EMBL" id="CM000611">
    <property type="protein sequence ID" value="EEC48393.1"/>
    <property type="molecule type" value="Genomic_DNA"/>
</dbReference>
<dbReference type="Proteomes" id="UP000000759">
    <property type="component" value="Chromosome 8"/>
</dbReference>
<dbReference type="OMA" id="MLIVYED"/>
<dbReference type="STRING" id="556484.B7FYM7"/>
<comment type="similarity">
    <text evidence="2">Belongs to the TAF7 family.</text>
</comment>
<dbReference type="GO" id="GO:0051123">
    <property type="term" value="P:RNA polymerase II preinitiation complex assembly"/>
    <property type="evidence" value="ECO:0007669"/>
    <property type="project" value="TreeGrafter"/>
</dbReference>
<feature type="region of interest" description="Disordered" evidence="6">
    <location>
        <begin position="253"/>
        <end position="292"/>
    </location>
</feature>
<keyword evidence="5" id="KW-0539">Nucleus</keyword>
<evidence type="ECO:0000256" key="2">
    <source>
        <dbReference type="ARBA" id="ARBA00009368"/>
    </source>
</evidence>
<evidence type="ECO:0000256" key="6">
    <source>
        <dbReference type="SAM" id="MobiDB-lite"/>
    </source>
</evidence>
<dbReference type="GO" id="GO:0005669">
    <property type="term" value="C:transcription factor TFIID complex"/>
    <property type="evidence" value="ECO:0007669"/>
    <property type="project" value="InterPro"/>
</dbReference>
<dbReference type="GO" id="GO:0016251">
    <property type="term" value="F:RNA polymerase II general transcription initiation factor activity"/>
    <property type="evidence" value="ECO:0007669"/>
    <property type="project" value="TreeGrafter"/>
</dbReference>
<keyword evidence="4" id="KW-0804">Transcription</keyword>